<proteinExistence type="predicted"/>
<reference evidence="3" key="2">
    <citation type="journal article" date="2022" name="Microbiol. Resour. Announc.">
        <title>Whole-Genome Sequence of Entomortierella parvispora E1425, a Mucoromycotan Fungus Associated with Burkholderiaceae-Related Endosymbiotic Bacteria.</title>
        <authorList>
            <person name="Herlambang A."/>
            <person name="Guo Y."/>
            <person name="Takashima Y."/>
            <person name="Narisawa K."/>
            <person name="Ohta H."/>
            <person name="Nishizawa T."/>
        </authorList>
    </citation>
    <scope>NUCLEOTIDE SEQUENCE</scope>
    <source>
        <strain evidence="3">E1425</strain>
    </source>
</reference>
<dbReference type="SMART" id="SM00256">
    <property type="entry name" value="FBOX"/>
    <property type="match status" value="1"/>
</dbReference>
<evidence type="ECO:0000313" key="4">
    <source>
        <dbReference type="Proteomes" id="UP000827284"/>
    </source>
</evidence>
<keyword evidence="4" id="KW-1185">Reference proteome</keyword>
<feature type="region of interest" description="Disordered" evidence="1">
    <location>
        <begin position="444"/>
        <end position="509"/>
    </location>
</feature>
<feature type="region of interest" description="Disordered" evidence="1">
    <location>
        <begin position="107"/>
        <end position="180"/>
    </location>
</feature>
<dbReference type="PROSITE" id="PS50181">
    <property type="entry name" value="FBOX"/>
    <property type="match status" value="1"/>
</dbReference>
<dbReference type="EMBL" id="BQFW01000009">
    <property type="protein sequence ID" value="GJJ74514.1"/>
    <property type="molecule type" value="Genomic_DNA"/>
</dbReference>
<dbReference type="InterPro" id="IPR025886">
    <property type="entry name" value="PP2-like"/>
</dbReference>
<feature type="compositionally biased region" description="Basic and acidic residues" evidence="1">
    <location>
        <begin position="158"/>
        <end position="180"/>
    </location>
</feature>
<evidence type="ECO:0000256" key="1">
    <source>
        <dbReference type="SAM" id="MobiDB-lite"/>
    </source>
</evidence>
<dbReference type="SUPFAM" id="SSF81383">
    <property type="entry name" value="F-box domain"/>
    <property type="match status" value="1"/>
</dbReference>
<dbReference type="Gene3D" id="1.20.1280.50">
    <property type="match status" value="1"/>
</dbReference>
<feature type="domain" description="F-box" evidence="2">
    <location>
        <begin position="40"/>
        <end position="86"/>
    </location>
</feature>
<feature type="compositionally biased region" description="Polar residues" evidence="1">
    <location>
        <begin position="451"/>
        <end position="474"/>
    </location>
</feature>
<dbReference type="OrthoDB" id="9970274at2759"/>
<gene>
    <name evidence="3" type="ORF">EMPS_06872</name>
</gene>
<dbReference type="InterPro" id="IPR036047">
    <property type="entry name" value="F-box-like_dom_sf"/>
</dbReference>
<evidence type="ECO:0000259" key="2">
    <source>
        <dbReference type="PROSITE" id="PS50181"/>
    </source>
</evidence>
<dbReference type="InterPro" id="IPR001810">
    <property type="entry name" value="F-box_dom"/>
</dbReference>
<dbReference type="AlphaFoldDB" id="A0A9P3LXU3"/>
<evidence type="ECO:0000313" key="3">
    <source>
        <dbReference type="EMBL" id="GJJ74514.1"/>
    </source>
</evidence>
<accession>A0A9P3LXU3</accession>
<dbReference type="Pfam" id="PF14299">
    <property type="entry name" value="PP2"/>
    <property type="match status" value="1"/>
</dbReference>
<dbReference type="Proteomes" id="UP000827284">
    <property type="component" value="Unassembled WGS sequence"/>
</dbReference>
<name>A0A9P3LXU3_9FUNG</name>
<organism evidence="3 4">
    <name type="scientific">Entomortierella parvispora</name>
    <dbReference type="NCBI Taxonomy" id="205924"/>
    <lineage>
        <taxon>Eukaryota</taxon>
        <taxon>Fungi</taxon>
        <taxon>Fungi incertae sedis</taxon>
        <taxon>Mucoromycota</taxon>
        <taxon>Mortierellomycotina</taxon>
        <taxon>Mortierellomycetes</taxon>
        <taxon>Mortierellales</taxon>
        <taxon>Mortierellaceae</taxon>
        <taxon>Entomortierella</taxon>
    </lineage>
</organism>
<reference evidence="3" key="1">
    <citation type="submission" date="2021-11" db="EMBL/GenBank/DDBJ databases">
        <authorList>
            <person name="Herlambang A."/>
            <person name="Guo Y."/>
            <person name="Takashima Y."/>
            <person name="Nishizawa T."/>
        </authorList>
    </citation>
    <scope>NUCLEOTIDE SEQUENCE</scope>
    <source>
        <strain evidence="3">E1425</strain>
    </source>
</reference>
<feature type="compositionally biased region" description="Low complexity" evidence="1">
    <location>
        <begin position="115"/>
        <end position="142"/>
    </location>
</feature>
<dbReference type="Pfam" id="PF12937">
    <property type="entry name" value="F-box-like"/>
    <property type="match status" value="1"/>
</dbReference>
<sequence>MHPMTHQSNDLNISESLVDSDVVATPTAQATPTLVPSEPPLRLLELPIEVLMELALYLDFRSFARLIQTCSSLHDSLDTHYIWHRLFLIRFGQSFLATKLKELELVPESPPASPTTPTTPISPTHSSSKSGSSNQSSTSSSPFVEDGYLSSNVSEDDSGNHDVEEGGDKADPKGKGKKFDIRKTNAASKELLISLFKEWKRMVIPAEFMSIVHMHTRYWELVENSTSTFGKLAKLNSVWWMDIEAIFRGVPPGRYKVQWRLGLTSEAPVVNTEFRVVLFDQNEDDTTGFDAKLNAIQFRPRGIQEFTEQTDSLIANTNRQPFKRLFKGLLTMELPGELIIKQRHSGVFVQIRNHEGWKSGLTVDYVRLVNLDDTEHSKELLINRLIDRTAVDEVPNDGGEEYYPSRASSWFQSKGINSNTMSINSYTRRSRAVRNFQPIADPSILEVGARSPTTSGTSNLEPTSAAPNQQQPNDGRTDGNSRRTSNNNGNNGNGGNGPAMQDEPECDIL</sequence>
<protein>
    <recommendedName>
        <fullName evidence="2">F-box domain-containing protein</fullName>
    </recommendedName>
</protein>
<comment type="caution">
    <text evidence="3">The sequence shown here is derived from an EMBL/GenBank/DDBJ whole genome shotgun (WGS) entry which is preliminary data.</text>
</comment>